<dbReference type="SUPFAM" id="SSF53187">
    <property type="entry name" value="Zn-dependent exopeptidases"/>
    <property type="match status" value="1"/>
</dbReference>
<reference evidence="3" key="1">
    <citation type="submission" date="2020-05" db="EMBL/GenBank/DDBJ databases">
        <authorList>
            <person name="Chiriac C."/>
            <person name="Salcher M."/>
            <person name="Ghai R."/>
            <person name="Kavagutti S V."/>
        </authorList>
    </citation>
    <scope>NUCLEOTIDE SEQUENCE</scope>
</reference>
<organism evidence="3">
    <name type="scientific">freshwater metagenome</name>
    <dbReference type="NCBI Taxonomy" id="449393"/>
    <lineage>
        <taxon>unclassified sequences</taxon>
        <taxon>metagenomes</taxon>
        <taxon>ecological metagenomes</taxon>
    </lineage>
</organism>
<dbReference type="Gene3D" id="3.40.630.10">
    <property type="entry name" value="Zn peptidases"/>
    <property type="match status" value="2"/>
</dbReference>
<protein>
    <submittedName>
        <fullName evidence="3">Unannotated protein</fullName>
    </submittedName>
</protein>
<proteinExistence type="predicted"/>
<evidence type="ECO:0000256" key="2">
    <source>
        <dbReference type="SAM" id="MobiDB-lite"/>
    </source>
</evidence>
<accession>A0A6J7GEI8</accession>
<gene>
    <name evidence="3" type="ORF">UFOPK3609_00510</name>
</gene>
<dbReference type="PROSITE" id="PS00758">
    <property type="entry name" value="ARGE_DAPE_CPG2_1"/>
    <property type="match status" value="1"/>
</dbReference>
<dbReference type="InterPro" id="IPR001261">
    <property type="entry name" value="ArgE/DapE_CS"/>
</dbReference>
<feature type="region of interest" description="Disordered" evidence="2">
    <location>
        <begin position="151"/>
        <end position="175"/>
    </location>
</feature>
<sequence length="414" mass="41077">MQQDLRAALGALSGVPAPHGAERPAAHALAAWGRRAHPGLGWEVDEHGAAGANVVVTLPGDGVPAVLLCSHLDTSLSGDPLVDAPVTGRDDDPAPLAWSADQVSGPGLGVARAPAAAALAGFAAAAARLGARPHRSAQLLLAGSGTHRSALPSALTTGPVRPTSGAGAEHHLRTRPRPDAVVVAKCGPPGVLAAEPGAGYLAVAVTGGWGAALAPASADPPGGVLLHTGLVLAGVAAWRAGFLAARTGRPDGTAAELGVGALTAGLPDKPDLLPARLDLRCYVVTVPGDDLVALAADLARSLREGFAGGPLAGCAVEVLAEPLHAAGVTDRSAPVVQAAVRAWTARVGTPPVPVQGWTGSTDGVVFRAAGIDTARLGPAARRDPADARRDVLDVAALEAFAEVYADVVVELAGS</sequence>
<name>A0A6J7GEI8_9ZZZZ</name>
<dbReference type="AlphaFoldDB" id="A0A6J7GEI8"/>
<evidence type="ECO:0000313" key="3">
    <source>
        <dbReference type="EMBL" id="CAB4905404.1"/>
    </source>
</evidence>
<dbReference type="EMBL" id="CAFBMQ010000052">
    <property type="protein sequence ID" value="CAB4905404.1"/>
    <property type="molecule type" value="Genomic_DNA"/>
</dbReference>
<keyword evidence="1" id="KW-0378">Hydrolase</keyword>
<evidence type="ECO:0000256" key="1">
    <source>
        <dbReference type="ARBA" id="ARBA00022801"/>
    </source>
</evidence>